<comment type="caution">
    <text evidence="1">The sequence shown here is derived from an EMBL/GenBank/DDBJ whole genome shotgun (WGS) entry which is preliminary data.</text>
</comment>
<sequence length="89" mass="10750">MVVKLKSVFFLTLNKYFGRIKGLLNVNQTMFYHNQRFILESVLFFKKTCNQFKFMDKKQNSNPLRKLDELTFSPQHLFYILEISAEFSR</sequence>
<dbReference type="EMBL" id="REGN01001111">
    <property type="protein sequence ID" value="RNA36953.1"/>
    <property type="molecule type" value="Genomic_DNA"/>
</dbReference>
<gene>
    <name evidence="1" type="ORF">BpHYR1_037050</name>
</gene>
<evidence type="ECO:0000313" key="1">
    <source>
        <dbReference type="EMBL" id="RNA36953.1"/>
    </source>
</evidence>
<name>A0A3M7SME3_BRAPC</name>
<keyword evidence="2" id="KW-1185">Reference proteome</keyword>
<proteinExistence type="predicted"/>
<dbReference type="AlphaFoldDB" id="A0A3M7SME3"/>
<organism evidence="1 2">
    <name type="scientific">Brachionus plicatilis</name>
    <name type="common">Marine rotifer</name>
    <name type="synonym">Brachionus muelleri</name>
    <dbReference type="NCBI Taxonomy" id="10195"/>
    <lineage>
        <taxon>Eukaryota</taxon>
        <taxon>Metazoa</taxon>
        <taxon>Spiralia</taxon>
        <taxon>Gnathifera</taxon>
        <taxon>Rotifera</taxon>
        <taxon>Eurotatoria</taxon>
        <taxon>Monogononta</taxon>
        <taxon>Pseudotrocha</taxon>
        <taxon>Ploima</taxon>
        <taxon>Brachionidae</taxon>
        <taxon>Brachionus</taxon>
    </lineage>
</organism>
<dbReference type="Proteomes" id="UP000276133">
    <property type="component" value="Unassembled WGS sequence"/>
</dbReference>
<evidence type="ECO:0000313" key="2">
    <source>
        <dbReference type="Proteomes" id="UP000276133"/>
    </source>
</evidence>
<protein>
    <submittedName>
        <fullName evidence="1">Uncharacterized protein</fullName>
    </submittedName>
</protein>
<accession>A0A3M7SME3</accession>
<reference evidence="1 2" key="1">
    <citation type="journal article" date="2018" name="Sci. Rep.">
        <title>Genomic signatures of local adaptation to the degree of environmental predictability in rotifers.</title>
        <authorList>
            <person name="Franch-Gras L."/>
            <person name="Hahn C."/>
            <person name="Garcia-Roger E.M."/>
            <person name="Carmona M.J."/>
            <person name="Serra M."/>
            <person name="Gomez A."/>
        </authorList>
    </citation>
    <scope>NUCLEOTIDE SEQUENCE [LARGE SCALE GENOMIC DNA]</scope>
    <source>
        <strain evidence="1">HYR1</strain>
    </source>
</reference>